<protein>
    <submittedName>
        <fullName evidence="1">Uncharacterized protein</fullName>
    </submittedName>
</protein>
<organism evidence="1 2">
    <name type="scientific">Spiromyces aspiralis</name>
    <dbReference type="NCBI Taxonomy" id="68401"/>
    <lineage>
        <taxon>Eukaryota</taxon>
        <taxon>Fungi</taxon>
        <taxon>Fungi incertae sedis</taxon>
        <taxon>Zoopagomycota</taxon>
        <taxon>Kickxellomycotina</taxon>
        <taxon>Kickxellomycetes</taxon>
        <taxon>Kickxellales</taxon>
        <taxon>Kickxellaceae</taxon>
        <taxon>Spiromyces</taxon>
    </lineage>
</organism>
<keyword evidence="2" id="KW-1185">Reference proteome</keyword>
<dbReference type="EMBL" id="JAMZIH010001955">
    <property type="protein sequence ID" value="KAJ1677773.1"/>
    <property type="molecule type" value="Genomic_DNA"/>
</dbReference>
<gene>
    <name evidence="1" type="ORF">EV182_005467</name>
</gene>
<reference evidence="1" key="1">
    <citation type="submission" date="2022-06" db="EMBL/GenBank/DDBJ databases">
        <title>Phylogenomic reconstructions and comparative analyses of Kickxellomycotina fungi.</title>
        <authorList>
            <person name="Reynolds N.K."/>
            <person name="Stajich J.E."/>
            <person name="Barry K."/>
            <person name="Grigoriev I.V."/>
            <person name="Crous P."/>
            <person name="Smith M.E."/>
        </authorList>
    </citation>
    <scope>NUCLEOTIDE SEQUENCE</scope>
    <source>
        <strain evidence="1">RSA 2271</strain>
    </source>
</reference>
<evidence type="ECO:0000313" key="2">
    <source>
        <dbReference type="Proteomes" id="UP001145114"/>
    </source>
</evidence>
<evidence type="ECO:0000313" key="1">
    <source>
        <dbReference type="EMBL" id="KAJ1677773.1"/>
    </source>
</evidence>
<sequence length="139" mass="15560">MSRSTLSESHAPILLPRPSQLAESASEEPPGSFQRPLWRNAASSPTEEELLPAFATIALPCQGHTAAQDTNTKPSSVPLKQVYSIARSRQHRLSHPPLRSFKARFMYYFCHYILASRSRKSGRDDDDDNRINTELPVGL</sequence>
<comment type="caution">
    <text evidence="1">The sequence shown here is derived from an EMBL/GenBank/DDBJ whole genome shotgun (WGS) entry which is preliminary data.</text>
</comment>
<name>A0ACC1HMK6_9FUNG</name>
<dbReference type="Proteomes" id="UP001145114">
    <property type="component" value="Unassembled WGS sequence"/>
</dbReference>
<proteinExistence type="predicted"/>
<accession>A0ACC1HMK6</accession>